<evidence type="ECO:0000256" key="2">
    <source>
        <dbReference type="ARBA" id="ARBA00011738"/>
    </source>
</evidence>
<feature type="binding site" evidence="10">
    <location>
        <begin position="183"/>
        <end position="184"/>
    </location>
    <ligand>
        <name>substrate</name>
    </ligand>
</feature>
<evidence type="ECO:0000256" key="7">
    <source>
        <dbReference type="ARBA" id="ARBA00023080"/>
    </source>
</evidence>
<comment type="catalytic activity">
    <reaction evidence="9 10">
        <text>XTP + H2O = XMP + diphosphate + H(+)</text>
        <dbReference type="Rhea" id="RHEA:28610"/>
        <dbReference type="ChEBI" id="CHEBI:15377"/>
        <dbReference type="ChEBI" id="CHEBI:15378"/>
        <dbReference type="ChEBI" id="CHEBI:33019"/>
        <dbReference type="ChEBI" id="CHEBI:57464"/>
        <dbReference type="ChEBI" id="CHEBI:61314"/>
        <dbReference type="EC" id="3.6.1.66"/>
    </reaction>
</comment>
<keyword evidence="13" id="KW-1185">Reference proteome</keyword>
<gene>
    <name evidence="12" type="ORF">SAMN02745753_01877</name>
</gene>
<dbReference type="GO" id="GO:0035870">
    <property type="term" value="F:dITP diphosphatase activity"/>
    <property type="evidence" value="ECO:0007669"/>
    <property type="project" value="UniProtKB-UniRule"/>
</dbReference>
<keyword evidence="4 10" id="KW-0547">Nucleotide-binding</keyword>
<dbReference type="GO" id="GO:0036222">
    <property type="term" value="F:XTP diphosphatase activity"/>
    <property type="evidence" value="ECO:0007669"/>
    <property type="project" value="UniProtKB-UniRule"/>
</dbReference>
<name>A0A1M5B9V9_9GAMM</name>
<comment type="cofactor">
    <cofactor evidence="10">
        <name>Mg(2+)</name>
        <dbReference type="ChEBI" id="CHEBI:18420"/>
    </cofactor>
    <text evidence="10">Binds 1 Mg(2+) ion per subunit.</text>
</comment>
<dbReference type="Gene3D" id="3.90.950.10">
    <property type="match status" value="1"/>
</dbReference>
<evidence type="ECO:0000256" key="5">
    <source>
        <dbReference type="ARBA" id="ARBA00022801"/>
    </source>
</evidence>
<feature type="active site" description="Proton acceptor" evidence="10">
    <location>
        <position position="70"/>
    </location>
</feature>
<comment type="catalytic activity">
    <reaction evidence="10">
        <text>ITP + H2O = IMP + diphosphate + H(+)</text>
        <dbReference type="Rhea" id="RHEA:29399"/>
        <dbReference type="ChEBI" id="CHEBI:15377"/>
        <dbReference type="ChEBI" id="CHEBI:15378"/>
        <dbReference type="ChEBI" id="CHEBI:33019"/>
        <dbReference type="ChEBI" id="CHEBI:58053"/>
        <dbReference type="ChEBI" id="CHEBI:61402"/>
        <dbReference type="EC" id="3.6.1.66"/>
    </reaction>
</comment>
<evidence type="ECO:0000256" key="1">
    <source>
        <dbReference type="ARBA" id="ARBA00008023"/>
    </source>
</evidence>
<evidence type="ECO:0000256" key="11">
    <source>
        <dbReference type="RuleBase" id="RU003781"/>
    </source>
</evidence>
<dbReference type="EC" id="3.6.1.66" evidence="10"/>
<dbReference type="GO" id="GO:0046872">
    <property type="term" value="F:metal ion binding"/>
    <property type="evidence" value="ECO:0007669"/>
    <property type="project" value="UniProtKB-KW"/>
</dbReference>
<dbReference type="Pfam" id="PF01725">
    <property type="entry name" value="Ham1p_like"/>
    <property type="match status" value="1"/>
</dbReference>
<evidence type="ECO:0000256" key="4">
    <source>
        <dbReference type="ARBA" id="ARBA00022741"/>
    </source>
</evidence>
<dbReference type="Proteomes" id="UP000184517">
    <property type="component" value="Unassembled WGS sequence"/>
</dbReference>
<sequence>MTKTIVLASNNAGKIKEFNALLSDMGIDVKPQSEFNVEEAEETGLSFIENAILKARNACAHTGLPALADDSGIEVDYLDGAPGIYSARFAGDHGNNEANNKLLLEKLDGVPELERTARFHCVLAYMRHKDDPTPQVFHGVWEGRILTSTEGQEGFGYDPVFYVPECACSAASLPKEVKNQISHRAKALKQLFASFQQSSFSQLGKPF</sequence>
<dbReference type="GO" id="GO:0005829">
    <property type="term" value="C:cytosol"/>
    <property type="evidence" value="ECO:0007669"/>
    <property type="project" value="TreeGrafter"/>
</dbReference>
<comment type="function">
    <text evidence="10">Pyrophosphatase that catalyzes the hydrolysis of nucleoside triphosphates to their monophosphate derivatives, with a high preference for the non-canonical purine nucleotides XTP (xanthosine triphosphate), dITP (deoxyinosine triphosphate) and ITP. Seems to function as a house-cleaning enzyme that removes non-canonical purine nucleotides from the nucleotide pool, thus preventing their incorporation into DNA/RNA and avoiding chromosomal lesions.</text>
</comment>
<organism evidence="12 13">
    <name type="scientific">Marinomonas polaris DSM 16579</name>
    <dbReference type="NCBI Taxonomy" id="1122206"/>
    <lineage>
        <taxon>Bacteria</taxon>
        <taxon>Pseudomonadati</taxon>
        <taxon>Pseudomonadota</taxon>
        <taxon>Gammaproteobacteria</taxon>
        <taxon>Oceanospirillales</taxon>
        <taxon>Oceanospirillaceae</taxon>
        <taxon>Marinomonas</taxon>
    </lineage>
</organism>
<dbReference type="GO" id="GO:0036220">
    <property type="term" value="F:ITP diphosphatase activity"/>
    <property type="evidence" value="ECO:0007669"/>
    <property type="project" value="UniProtKB-UniRule"/>
</dbReference>
<accession>A0A1M5B9V9</accession>
<dbReference type="GO" id="GO:0009117">
    <property type="term" value="P:nucleotide metabolic process"/>
    <property type="evidence" value="ECO:0007669"/>
    <property type="project" value="UniProtKB-KW"/>
</dbReference>
<evidence type="ECO:0000256" key="6">
    <source>
        <dbReference type="ARBA" id="ARBA00022842"/>
    </source>
</evidence>
<keyword evidence="6 10" id="KW-0460">Magnesium</keyword>
<dbReference type="HAMAP" id="MF_01405">
    <property type="entry name" value="Non_canon_purine_NTPase"/>
    <property type="match status" value="1"/>
</dbReference>
<feature type="binding site" evidence="10">
    <location>
        <begin position="9"/>
        <end position="14"/>
    </location>
    <ligand>
        <name>substrate</name>
    </ligand>
</feature>
<dbReference type="FunFam" id="3.90.950.10:FF:000001">
    <property type="entry name" value="dITP/XTP pyrophosphatase"/>
    <property type="match status" value="1"/>
</dbReference>
<dbReference type="PANTHER" id="PTHR11067:SF9">
    <property type="entry name" value="INOSINE TRIPHOSPHATE PYROPHOSPHATASE"/>
    <property type="match status" value="1"/>
</dbReference>
<dbReference type="InterPro" id="IPR029001">
    <property type="entry name" value="ITPase-like_fam"/>
</dbReference>
<dbReference type="AlphaFoldDB" id="A0A1M5B9V9"/>
<dbReference type="InterPro" id="IPR002637">
    <property type="entry name" value="RdgB/HAM1"/>
</dbReference>
<dbReference type="OrthoDB" id="9807456at2"/>
<evidence type="ECO:0000256" key="9">
    <source>
        <dbReference type="ARBA" id="ARBA00052017"/>
    </source>
</evidence>
<evidence type="ECO:0000256" key="10">
    <source>
        <dbReference type="HAMAP-Rule" id="MF_01405"/>
    </source>
</evidence>
<dbReference type="PANTHER" id="PTHR11067">
    <property type="entry name" value="INOSINE TRIPHOSPHATE PYROPHOSPHATASE/HAM1 PROTEIN"/>
    <property type="match status" value="1"/>
</dbReference>
<feature type="binding site" evidence="10">
    <location>
        <position position="71"/>
    </location>
    <ligand>
        <name>substrate</name>
    </ligand>
</feature>
<proteinExistence type="inferred from homology"/>
<dbReference type="EMBL" id="FQVF01000007">
    <property type="protein sequence ID" value="SHF39196.1"/>
    <property type="molecule type" value="Genomic_DNA"/>
</dbReference>
<feature type="binding site" evidence="10">
    <location>
        <position position="178"/>
    </location>
    <ligand>
        <name>substrate</name>
    </ligand>
</feature>
<dbReference type="GO" id="GO:0017111">
    <property type="term" value="F:ribonucleoside triphosphate phosphatase activity"/>
    <property type="evidence" value="ECO:0007669"/>
    <property type="project" value="InterPro"/>
</dbReference>
<evidence type="ECO:0000256" key="8">
    <source>
        <dbReference type="ARBA" id="ARBA00051875"/>
    </source>
</evidence>
<keyword evidence="5 10" id="KW-0378">Hydrolase</keyword>
<dbReference type="SUPFAM" id="SSF52972">
    <property type="entry name" value="ITPase-like"/>
    <property type="match status" value="1"/>
</dbReference>
<feature type="binding site" evidence="10">
    <location>
        <position position="70"/>
    </location>
    <ligand>
        <name>Mg(2+)</name>
        <dbReference type="ChEBI" id="CHEBI:18420"/>
    </ligand>
</feature>
<dbReference type="GO" id="GO:0009146">
    <property type="term" value="P:purine nucleoside triphosphate catabolic process"/>
    <property type="evidence" value="ECO:0007669"/>
    <property type="project" value="UniProtKB-UniRule"/>
</dbReference>
<evidence type="ECO:0000313" key="13">
    <source>
        <dbReference type="Proteomes" id="UP000184517"/>
    </source>
</evidence>
<keyword evidence="3 10" id="KW-0479">Metal-binding</keyword>
<feature type="binding site" evidence="10">
    <location>
        <begin position="155"/>
        <end position="158"/>
    </location>
    <ligand>
        <name>substrate</name>
    </ligand>
</feature>
<dbReference type="GO" id="GO:0000166">
    <property type="term" value="F:nucleotide binding"/>
    <property type="evidence" value="ECO:0007669"/>
    <property type="project" value="UniProtKB-KW"/>
</dbReference>
<evidence type="ECO:0000313" key="12">
    <source>
        <dbReference type="EMBL" id="SHF39196.1"/>
    </source>
</evidence>
<keyword evidence="7 10" id="KW-0546">Nucleotide metabolism</keyword>
<dbReference type="STRING" id="1122206.SAMN02745753_01877"/>
<dbReference type="CDD" id="cd00515">
    <property type="entry name" value="HAM1"/>
    <property type="match status" value="1"/>
</dbReference>
<dbReference type="InterPro" id="IPR020922">
    <property type="entry name" value="dITP/XTP_pyrophosphatase"/>
</dbReference>
<dbReference type="RefSeq" id="WP_072839442.1">
    <property type="nucleotide sequence ID" value="NZ_FQVF01000007.1"/>
</dbReference>
<feature type="binding site" evidence="10">
    <location>
        <position position="41"/>
    </location>
    <ligand>
        <name>Mg(2+)</name>
        <dbReference type="ChEBI" id="CHEBI:18420"/>
    </ligand>
</feature>
<dbReference type="NCBIfam" id="TIGR00042">
    <property type="entry name" value="RdgB/HAM1 family non-canonical purine NTP pyrophosphatase"/>
    <property type="match status" value="1"/>
</dbReference>
<comment type="subunit">
    <text evidence="2 10">Homodimer.</text>
</comment>
<comment type="catalytic activity">
    <reaction evidence="8 10">
        <text>dITP + H2O = dIMP + diphosphate + H(+)</text>
        <dbReference type="Rhea" id="RHEA:28342"/>
        <dbReference type="ChEBI" id="CHEBI:15377"/>
        <dbReference type="ChEBI" id="CHEBI:15378"/>
        <dbReference type="ChEBI" id="CHEBI:33019"/>
        <dbReference type="ChEBI" id="CHEBI:61194"/>
        <dbReference type="ChEBI" id="CHEBI:61382"/>
        <dbReference type="EC" id="3.6.1.66"/>
    </reaction>
</comment>
<evidence type="ECO:0000256" key="3">
    <source>
        <dbReference type="ARBA" id="ARBA00022723"/>
    </source>
</evidence>
<protein>
    <recommendedName>
        <fullName evidence="10">dITP/XTP pyrophosphatase</fullName>
        <ecNumber evidence="10">3.6.1.66</ecNumber>
    </recommendedName>
    <alternativeName>
        <fullName evidence="10">Non-canonical purine NTP pyrophosphatase</fullName>
    </alternativeName>
    <alternativeName>
        <fullName evidence="10">Non-standard purine NTP pyrophosphatase</fullName>
    </alternativeName>
    <alternativeName>
        <fullName evidence="10">Nucleoside-triphosphate diphosphatase</fullName>
    </alternativeName>
    <alternativeName>
        <fullName evidence="10">Nucleoside-triphosphate pyrophosphatase</fullName>
        <shortName evidence="10">NTPase</shortName>
    </alternativeName>
</protein>
<comment type="similarity">
    <text evidence="1 10 11">Belongs to the HAM1 NTPase family.</text>
</comment>
<reference evidence="13" key="1">
    <citation type="submission" date="2016-11" db="EMBL/GenBank/DDBJ databases">
        <authorList>
            <person name="Varghese N."/>
            <person name="Submissions S."/>
        </authorList>
    </citation>
    <scope>NUCLEOTIDE SEQUENCE [LARGE SCALE GENOMIC DNA]</scope>
    <source>
        <strain evidence="13">DSM 16579</strain>
    </source>
</reference>